<proteinExistence type="predicted"/>
<sequence>MDGTPRLLLWNYSEEELTLVSQVLEAVKAPPAVSIRKDQGYLLLKEIIHTDKRAEQEFECDEKVILFYNIPNKGMSFLIDLAKRKQLPVSIYASVTEHSIEWPFNELVEELVTEREAFRQAAKQNET</sequence>
<protein>
    <recommendedName>
        <fullName evidence="3">DUF3783 domain-containing protein</fullName>
    </recommendedName>
</protein>
<evidence type="ECO:0008006" key="3">
    <source>
        <dbReference type="Google" id="ProtNLM"/>
    </source>
</evidence>
<name>A0A2G6KGY8_9BACT</name>
<organism evidence="1 2">
    <name type="scientific">candidate division KSB3 bacterium</name>
    <dbReference type="NCBI Taxonomy" id="2044937"/>
    <lineage>
        <taxon>Bacteria</taxon>
        <taxon>candidate division KSB3</taxon>
    </lineage>
</organism>
<evidence type="ECO:0000313" key="2">
    <source>
        <dbReference type="Proteomes" id="UP000230821"/>
    </source>
</evidence>
<comment type="caution">
    <text evidence="1">The sequence shown here is derived from an EMBL/GenBank/DDBJ whole genome shotgun (WGS) entry which is preliminary data.</text>
</comment>
<dbReference type="AlphaFoldDB" id="A0A2G6KGY8"/>
<dbReference type="EMBL" id="PDSK01000071">
    <property type="protein sequence ID" value="PIE34931.1"/>
    <property type="molecule type" value="Genomic_DNA"/>
</dbReference>
<dbReference type="Proteomes" id="UP000230821">
    <property type="component" value="Unassembled WGS sequence"/>
</dbReference>
<gene>
    <name evidence="1" type="ORF">CSA56_06335</name>
</gene>
<accession>A0A2G6KGY8</accession>
<dbReference type="InterPro" id="IPR016621">
    <property type="entry name" value="UCP014543"/>
</dbReference>
<evidence type="ECO:0000313" key="1">
    <source>
        <dbReference type="EMBL" id="PIE34931.1"/>
    </source>
</evidence>
<reference evidence="1 2" key="1">
    <citation type="submission" date="2017-10" db="EMBL/GenBank/DDBJ databases">
        <title>Novel microbial diversity and functional potential in the marine mammal oral microbiome.</title>
        <authorList>
            <person name="Dudek N.K."/>
            <person name="Sun C.L."/>
            <person name="Burstein D."/>
            <person name="Kantor R.S."/>
            <person name="Aliaga Goltsman D.S."/>
            <person name="Bik E.M."/>
            <person name="Thomas B.C."/>
            <person name="Banfield J.F."/>
            <person name="Relman D.A."/>
        </authorList>
    </citation>
    <scope>NUCLEOTIDE SEQUENCE [LARGE SCALE GENOMIC DNA]</scope>
    <source>
        <strain evidence="1">DOLJORAL78_47_16</strain>
    </source>
</reference>
<dbReference type="Pfam" id="PF12646">
    <property type="entry name" value="DUF3783"/>
    <property type="match status" value="1"/>
</dbReference>